<dbReference type="AlphaFoldDB" id="A0A376E2V7"/>
<evidence type="ECO:0000313" key="4">
    <source>
        <dbReference type="Proteomes" id="UP000273270"/>
    </source>
</evidence>
<dbReference type="KEGG" id="ccau:EG346_21940"/>
<accession>A0A376E2V7</accession>
<sequence>MSLHKLYLFSKNTDASSTEMGFQYQKLKTLETWLRNRINKLDEVIYCDYEDDIFQRDLDKGASKFRQVKLYSSNFSFSREEIQKSLFNFFMLFVKADYKFDDVEFSFETNSGIGREVRGNDADLLREWAENQVAMSEQLKIYCREKVKGIIDEYIAADFNKNVSDANRAKFEEARKIYEELSDETWDIFIASIRWKFEVVSQDEAIPLLLGKITKLIPDLPLSIDPEKATTYISLLHFEIANRTAQSNEEDKKLTNDLLDIVLLTSGSEENRWYGETYAKWSNVNEIKYFTVGAFYEVVSAARHCRWELDESGHHTLWLSLLKKYINLADITLACRRKAIYEFLFLTFSPNSQTGLPREMIAGHEEWIRFYFNELEHRNSLADFKEDIFLLQSIEGILAIDSETSLTQAEIEEWKKVIEHFIDEKINTPRNNDELCLSYELKGDFIFNFNRTTPLRENVKTAIETYRQILPLLNEASTYSISGLSDYLIDILKILINEDVEDEVIDDIENFINEIEEYAVKTGKQHNAAHNLAERGALYMKKGSLKNFLKALDCFHKAKKLWYLQDTKDGYILSLINIAQIYLALGMNIAAKYYGLCGVWASVHFGDYTLLKRVSDSYGIVFKADFRQGSWMSALDDFKQYIFSRFEFKTDNLDEDDVFTELTTDLACILAAMPLLHPEMTAFIGFVKNNLKDIYTNYIKYSEEKLAAIFTKETSLNRILKGKLTSNPLNDVGAKRRIVFTTSGIDWEIGFENTAILNSVSEGVGAIIQMLLCEINLFNHDFHFLQIPITINITLNTDDKPRLTQRLSHEDSVWDLSIPSLTSSEDAAIKLHNAHLITTLRILLSNISVLQTDEFNNAFDEMLKKNMIADKILGTNTYEKVYFNLLTAEEFNESRRGDFSSLNFSNQKISENTLELYDGVSEKYNNEQSLEHIRFMYESTQKRLSVSLTKWIEDPKFIDLIKALRISGWLDWQILVALQNYVIEAKVKINLRATPETDPVKLNDLHNKEFARLSELDEKDCYMRIPAEWLQTDLFNFQLKKIPTDTLESFGLQNGMKHPNFKGVQYFLTKRFNFNLDDNSDNNPLQNI</sequence>
<evidence type="ECO:0000313" key="3">
    <source>
        <dbReference type="Proteomes" id="UP000255224"/>
    </source>
</evidence>
<protein>
    <recommendedName>
        <fullName evidence="5">DUF4297 domain-containing protein</fullName>
    </recommendedName>
</protein>
<evidence type="ECO:0000313" key="2">
    <source>
        <dbReference type="EMBL" id="STD01255.1"/>
    </source>
</evidence>
<dbReference type="EMBL" id="CP033920">
    <property type="protein sequence ID" value="AZA50672.1"/>
    <property type="molecule type" value="Genomic_DNA"/>
</dbReference>
<dbReference type="Proteomes" id="UP000255224">
    <property type="component" value="Unassembled WGS sequence"/>
</dbReference>
<dbReference type="EMBL" id="UFVQ01000003">
    <property type="protein sequence ID" value="STD01255.1"/>
    <property type="molecule type" value="Genomic_DNA"/>
</dbReference>
<reference evidence="2 3" key="1">
    <citation type="submission" date="2018-06" db="EMBL/GenBank/DDBJ databases">
        <authorList>
            <consortium name="Pathogen Informatics"/>
            <person name="Doyle S."/>
        </authorList>
    </citation>
    <scope>NUCLEOTIDE SEQUENCE [LARGE SCALE GENOMIC DNA]</scope>
    <source>
        <strain evidence="2 3">NCTC13533</strain>
    </source>
</reference>
<name>A0A376E2V7_CHRCU</name>
<keyword evidence="4" id="KW-1185">Reference proteome</keyword>
<accession>A0A3G6M532</accession>
<dbReference type="Proteomes" id="UP000273270">
    <property type="component" value="Chromosome"/>
</dbReference>
<gene>
    <name evidence="1" type="ORF">EG346_21940</name>
    <name evidence="2" type="ORF">NCTC13533_03089</name>
</gene>
<evidence type="ECO:0008006" key="5">
    <source>
        <dbReference type="Google" id="ProtNLM"/>
    </source>
</evidence>
<dbReference type="RefSeq" id="WP_123881521.1">
    <property type="nucleotide sequence ID" value="NZ_CP033920.1"/>
</dbReference>
<evidence type="ECO:0000313" key="1">
    <source>
        <dbReference type="EMBL" id="AZA50672.1"/>
    </source>
</evidence>
<reference evidence="1" key="3">
    <citation type="submission" date="2018-11" db="EMBL/GenBank/DDBJ databases">
        <title>Proposal to divide the Flavobacteriaceae and reorganize its genera based on Amino Acid Identity values calculated from whole genome sequences.</title>
        <authorList>
            <person name="Nicholson A.C."/>
            <person name="Gulvik C.A."/>
            <person name="Whitney A.M."/>
            <person name="Humrighouse B.W."/>
            <person name="Bell M."/>
            <person name="Holmes B."/>
            <person name="Steigerwalt A."/>
            <person name="Villarma A."/>
            <person name="Sheth M."/>
            <person name="Batra D."/>
            <person name="Pryor J."/>
            <person name="Bernardet J.-F."/>
            <person name="Hugo C."/>
            <person name="Kampfer P."/>
            <person name="Newman J."/>
            <person name="Mcquiston J.R."/>
        </authorList>
    </citation>
    <scope>NUCLEOTIDE SEQUENCE [LARGE SCALE GENOMIC DNA]</scope>
    <source>
        <strain evidence="1">G0188</strain>
    </source>
</reference>
<reference evidence="4" key="2">
    <citation type="submission" date="2018-11" db="EMBL/GenBank/DDBJ databases">
        <title>Proposal to divide the Flavobacteriaceae and reorganize its genera based on Amino Acid Identity values calculated from whole genome sequences.</title>
        <authorList>
            <person name="Nicholson A.C."/>
            <person name="Gulvik C.A."/>
            <person name="Whitney A.M."/>
            <person name="Humrighouse B.W."/>
            <person name="Bell M."/>
            <person name="Holmes B."/>
            <person name="Steigerwalt A.G."/>
            <person name="Villarma A."/>
            <person name="Sheth M."/>
            <person name="Batra D."/>
            <person name="Pryor J."/>
            <person name="Bernardet J.-F."/>
            <person name="Hugo C."/>
            <person name="Kampfer P."/>
            <person name="Newman J."/>
            <person name="McQuiston J.R."/>
        </authorList>
    </citation>
    <scope>NUCLEOTIDE SEQUENCE [LARGE SCALE GENOMIC DNA]</scope>
    <source>
        <strain evidence="4">G0188</strain>
    </source>
</reference>
<organism evidence="2 3">
    <name type="scientific">Chryseobacterium carnipullorum</name>
    <dbReference type="NCBI Taxonomy" id="1124835"/>
    <lineage>
        <taxon>Bacteria</taxon>
        <taxon>Pseudomonadati</taxon>
        <taxon>Bacteroidota</taxon>
        <taxon>Flavobacteriia</taxon>
        <taxon>Flavobacteriales</taxon>
        <taxon>Weeksellaceae</taxon>
        <taxon>Chryseobacterium group</taxon>
        <taxon>Chryseobacterium</taxon>
    </lineage>
</organism>
<dbReference type="OrthoDB" id="2966407at2"/>
<proteinExistence type="predicted"/>